<sequence>MSTTSSKQLGSQRLRTAGLYVALYGAAFLFVVPYLYMLSTSLKTAQFAFSQQPYWIPPEVSFEWYLIVLREAPMVQWLVNTFIIAATTTLLVVILDSMIAFSLTKLDWPGKRVVFTVIIASFMVPIYANMVPLFTIISDFGLVNSPLAVILPFSAMPIGVFLFTQFFRDLPDSVIEAAKLDGFNTFQIYARIVLPLMKPAIAALSLYTFVYTWNQFLWPLIVLQGESSFTLPVGIVTMQPTQVFQPGAEMAGTLLAAAPLFIVFLILQEHLVNAVQMQGTTG</sequence>
<gene>
    <name evidence="9" type="ORF">SAMN04487948_10717</name>
</gene>
<dbReference type="OrthoDB" id="18784at2157"/>
<dbReference type="Pfam" id="PF00528">
    <property type="entry name" value="BPD_transp_1"/>
    <property type="match status" value="1"/>
</dbReference>
<protein>
    <submittedName>
        <fullName evidence="9">Multiple sugar transport system permease protein</fullName>
    </submittedName>
</protein>
<keyword evidence="5 7" id="KW-1133">Transmembrane helix</keyword>
<keyword evidence="9" id="KW-0762">Sugar transport</keyword>
<evidence type="ECO:0000256" key="4">
    <source>
        <dbReference type="ARBA" id="ARBA00022692"/>
    </source>
</evidence>
<evidence type="ECO:0000259" key="8">
    <source>
        <dbReference type="PROSITE" id="PS50928"/>
    </source>
</evidence>
<evidence type="ECO:0000256" key="6">
    <source>
        <dbReference type="ARBA" id="ARBA00023136"/>
    </source>
</evidence>
<dbReference type="GO" id="GO:0005886">
    <property type="term" value="C:plasma membrane"/>
    <property type="evidence" value="ECO:0007669"/>
    <property type="project" value="UniProtKB-SubCell"/>
</dbReference>
<dbReference type="SUPFAM" id="SSF161098">
    <property type="entry name" value="MetI-like"/>
    <property type="match status" value="1"/>
</dbReference>
<dbReference type="InterPro" id="IPR000515">
    <property type="entry name" value="MetI-like"/>
</dbReference>
<dbReference type="Gene3D" id="1.10.3720.10">
    <property type="entry name" value="MetI-like"/>
    <property type="match status" value="1"/>
</dbReference>
<dbReference type="EMBL" id="FODV01000007">
    <property type="protein sequence ID" value="SEO89928.1"/>
    <property type="molecule type" value="Genomic_DNA"/>
</dbReference>
<organism evidence="9 10">
    <name type="scientific">Halogranum amylolyticum</name>
    <dbReference type="NCBI Taxonomy" id="660520"/>
    <lineage>
        <taxon>Archaea</taxon>
        <taxon>Methanobacteriati</taxon>
        <taxon>Methanobacteriota</taxon>
        <taxon>Stenosarchaea group</taxon>
        <taxon>Halobacteria</taxon>
        <taxon>Halobacteriales</taxon>
        <taxon>Haloferacaceae</taxon>
    </lineage>
</organism>
<comment type="similarity">
    <text evidence="7">Belongs to the binding-protein-dependent transport system permease family.</text>
</comment>
<feature type="transmembrane region" description="Helical" evidence="7">
    <location>
        <begin position="113"/>
        <end position="137"/>
    </location>
</feature>
<feature type="transmembrane region" description="Helical" evidence="7">
    <location>
        <begin position="149"/>
        <end position="167"/>
    </location>
</feature>
<feature type="transmembrane region" description="Helical" evidence="7">
    <location>
        <begin position="216"/>
        <end position="238"/>
    </location>
</feature>
<evidence type="ECO:0000256" key="1">
    <source>
        <dbReference type="ARBA" id="ARBA00004651"/>
    </source>
</evidence>
<feature type="transmembrane region" description="Helical" evidence="7">
    <location>
        <begin position="188"/>
        <end position="210"/>
    </location>
</feature>
<evidence type="ECO:0000313" key="9">
    <source>
        <dbReference type="EMBL" id="SEO89928.1"/>
    </source>
</evidence>
<keyword evidence="3" id="KW-1003">Cell membrane</keyword>
<feature type="transmembrane region" description="Helical" evidence="7">
    <location>
        <begin position="77"/>
        <end position="101"/>
    </location>
</feature>
<evidence type="ECO:0000256" key="2">
    <source>
        <dbReference type="ARBA" id="ARBA00022448"/>
    </source>
</evidence>
<feature type="transmembrane region" description="Helical" evidence="7">
    <location>
        <begin position="17"/>
        <end position="36"/>
    </location>
</feature>
<evidence type="ECO:0000256" key="5">
    <source>
        <dbReference type="ARBA" id="ARBA00022989"/>
    </source>
</evidence>
<proteinExistence type="inferred from homology"/>
<comment type="subcellular location">
    <subcellularLocation>
        <location evidence="1 7">Cell membrane</location>
        <topology evidence="1 7">Multi-pass membrane protein</topology>
    </subcellularLocation>
</comment>
<evidence type="ECO:0000256" key="3">
    <source>
        <dbReference type="ARBA" id="ARBA00022475"/>
    </source>
</evidence>
<evidence type="ECO:0000313" key="10">
    <source>
        <dbReference type="Proteomes" id="UP000199126"/>
    </source>
</evidence>
<feature type="transmembrane region" description="Helical" evidence="7">
    <location>
        <begin position="250"/>
        <end position="267"/>
    </location>
</feature>
<accession>A0A1H8THE0</accession>
<dbReference type="PANTHER" id="PTHR43744">
    <property type="entry name" value="ABC TRANSPORTER PERMEASE PROTEIN MG189-RELATED-RELATED"/>
    <property type="match status" value="1"/>
</dbReference>
<reference evidence="10" key="1">
    <citation type="submission" date="2016-10" db="EMBL/GenBank/DDBJ databases">
        <authorList>
            <person name="Varghese N."/>
            <person name="Submissions S."/>
        </authorList>
    </citation>
    <scope>NUCLEOTIDE SEQUENCE [LARGE SCALE GENOMIC DNA]</scope>
    <source>
        <strain evidence="10">CGMCC 1.10121</strain>
    </source>
</reference>
<dbReference type="PANTHER" id="PTHR43744:SF8">
    <property type="entry name" value="SN-GLYCEROL-3-PHOSPHATE TRANSPORT SYSTEM PERMEASE PROTEIN UGPE"/>
    <property type="match status" value="1"/>
</dbReference>
<dbReference type="AlphaFoldDB" id="A0A1H8THE0"/>
<keyword evidence="6 7" id="KW-0472">Membrane</keyword>
<keyword evidence="10" id="KW-1185">Reference proteome</keyword>
<keyword evidence="4 7" id="KW-0812">Transmembrane</keyword>
<feature type="domain" description="ABC transmembrane type-1" evidence="8">
    <location>
        <begin position="78"/>
        <end position="267"/>
    </location>
</feature>
<evidence type="ECO:0000256" key="7">
    <source>
        <dbReference type="RuleBase" id="RU363032"/>
    </source>
</evidence>
<dbReference type="PROSITE" id="PS50928">
    <property type="entry name" value="ABC_TM1"/>
    <property type="match status" value="1"/>
</dbReference>
<keyword evidence="2 7" id="KW-0813">Transport</keyword>
<dbReference type="Proteomes" id="UP000199126">
    <property type="component" value="Unassembled WGS sequence"/>
</dbReference>
<dbReference type="RefSeq" id="WP_089825115.1">
    <property type="nucleotide sequence ID" value="NZ_FODV01000007.1"/>
</dbReference>
<dbReference type="InterPro" id="IPR035906">
    <property type="entry name" value="MetI-like_sf"/>
</dbReference>
<name>A0A1H8THE0_9EURY</name>
<dbReference type="CDD" id="cd06261">
    <property type="entry name" value="TM_PBP2"/>
    <property type="match status" value="1"/>
</dbReference>
<dbReference type="GO" id="GO:0055085">
    <property type="term" value="P:transmembrane transport"/>
    <property type="evidence" value="ECO:0007669"/>
    <property type="project" value="InterPro"/>
</dbReference>